<dbReference type="GO" id="GO:0010165">
    <property type="term" value="P:response to X-ray"/>
    <property type="evidence" value="ECO:0007669"/>
    <property type="project" value="TreeGrafter"/>
</dbReference>
<organism evidence="4 5">
    <name type="scientific">Bombus impatiens</name>
    <name type="common">Bumblebee</name>
    <dbReference type="NCBI Taxonomy" id="132113"/>
    <lineage>
        <taxon>Eukaryota</taxon>
        <taxon>Metazoa</taxon>
        <taxon>Ecdysozoa</taxon>
        <taxon>Arthropoda</taxon>
        <taxon>Hexapoda</taxon>
        <taxon>Insecta</taxon>
        <taxon>Pterygota</taxon>
        <taxon>Neoptera</taxon>
        <taxon>Endopterygota</taxon>
        <taxon>Hymenoptera</taxon>
        <taxon>Apocrita</taxon>
        <taxon>Aculeata</taxon>
        <taxon>Apoidea</taxon>
        <taxon>Anthophila</taxon>
        <taxon>Apidae</taxon>
        <taxon>Bombus</taxon>
        <taxon>Pyrobombus</taxon>
    </lineage>
</organism>
<dbReference type="GO" id="GO:0006310">
    <property type="term" value="P:DNA recombination"/>
    <property type="evidence" value="ECO:0007669"/>
    <property type="project" value="InterPro"/>
</dbReference>
<dbReference type="RefSeq" id="XP_003485817.1">
    <property type="nucleotide sequence ID" value="XM_003485769.4"/>
</dbReference>
<evidence type="ECO:0000313" key="5">
    <source>
        <dbReference type="RefSeq" id="XP_003485817.1"/>
    </source>
</evidence>
<dbReference type="OMA" id="LYTEWED"/>
<dbReference type="Gene3D" id="1.20.5.370">
    <property type="match status" value="1"/>
</dbReference>
<dbReference type="GO" id="GO:0006303">
    <property type="term" value="P:double-strand break repair via nonhomologous end joining"/>
    <property type="evidence" value="ECO:0007669"/>
    <property type="project" value="TreeGrafter"/>
</dbReference>
<accession>A0A6P3DLL6</accession>
<gene>
    <name evidence="5" type="primary">LOC100741654</name>
</gene>
<evidence type="ECO:0000256" key="2">
    <source>
        <dbReference type="SAM" id="MobiDB-lite"/>
    </source>
</evidence>
<dbReference type="OrthoDB" id="8064436at2759"/>
<dbReference type="Pfam" id="PF21924">
    <property type="entry name" value="XRCC4_CC"/>
    <property type="match status" value="1"/>
</dbReference>
<keyword evidence="1" id="KW-0175">Coiled coil</keyword>
<reference evidence="5" key="1">
    <citation type="submission" date="2025-08" db="UniProtKB">
        <authorList>
            <consortium name="RefSeq"/>
        </authorList>
    </citation>
    <scope>IDENTIFICATION</scope>
</reference>
<dbReference type="GO" id="GO:0003677">
    <property type="term" value="F:DNA binding"/>
    <property type="evidence" value="ECO:0007669"/>
    <property type="project" value="InterPro"/>
</dbReference>
<keyword evidence="4" id="KW-1185">Reference proteome</keyword>
<feature type="compositionally biased region" description="Acidic residues" evidence="2">
    <location>
        <begin position="293"/>
        <end position="304"/>
    </location>
</feature>
<feature type="region of interest" description="Disordered" evidence="2">
    <location>
        <begin position="254"/>
        <end position="304"/>
    </location>
</feature>
<evidence type="ECO:0000313" key="4">
    <source>
        <dbReference type="Proteomes" id="UP000515180"/>
    </source>
</evidence>
<dbReference type="SUPFAM" id="SSF58022">
    <property type="entry name" value="XRCC4, C-terminal oligomerization domain"/>
    <property type="match status" value="1"/>
</dbReference>
<name>A0A6P3DLL6_BOMIM</name>
<dbReference type="Proteomes" id="UP000515180">
    <property type="component" value="Unplaced"/>
</dbReference>
<proteinExistence type="predicted"/>
<dbReference type="InterPro" id="IPR014751">
    <property type="entry name" value="XRCC4-like_C"/>
</dbReference>
<feature type="coiled-coil region" evidence="1">
    <location>
        <begin position="121"/>
        <end position="198"/>
    </location>
</feature>
<dbReference type="PANTHER" id="PTHR28559:SF1">
    <property type="entry name" value="DNA REPAIR PROTEIN XRCC4"/>
    <property type="match status" value="1"/>
</dbReference>
<dbReference type="GO" id="GO:0005958">
    <property type="term" value="C:DNA-dependent protein kinase-DNA ligase 4 complex"/>
    <property type="evidence" value="ECO:0007669"/>
    <property type="project" value="TreeGrafter"/>
</dbReference>
<dbReference type="GeneID" id="100741654"/>
<dbReference type="InterPro" id="IPR053962">
    <property type="entry name" value="XRCC4_CC"/>
</dbReference>
<dbReference type="KEGG" id="bim:100741654"/>
<sequence>MTKITACKIFNQIDNKYYTLYVEWFNLHFKVMVLNSTMSPLSGEMNTKNINDFSNELSKSSDEYIEETKKILRGKDTKIQFFLQDKILEWKSNLWTLGRIELCVISDFQVRESFQQLLKFCQSIQDKMTVLEEENKNLINVNKEINSKIEKLIEIKITMEQDLYKKFIVVLNSKKKKIKELQDAIKKKENVKESVFDACTDEESEKEDETVKDISTIIKVSKRKLPNYNNPKSIQESKKTNHIITDKIIPKASTSKDCARNEVHTPDEYVKEMNKNEEESCSPKKSRSSLNFVEEESEEELFSQ</sequence>
<dbReference type="PANTHER" id="PTHR28559">
    <property type="entry name" value="DNA REPAIR PROTEIN XRCC4"/>
    <property type="match status" value="1"/>
</dbReference>
<dbReference type="GO" id="GO:0032807">
    <property type="term" value="C:DNA ligase IV complex"/>
    <property type="evidence" value="ECO:0007669"/>
    <property type="project" value="TreeGrafter"/>
</dbReference>
<feature type="compositionally biased region" description="Basic and acidic residues" evidence="2">
    <location>
        <begin position="257"/>
        <end position="282"/>
    </location>
</feature>
<protein>
    <submittedName>
        <fullName evidence="5">DNA repair protein XRCC4</fullName>
    </submittedName>
</protein>
<dbReference type="InterPro" id="IPR010585">
    <property type="entry name" value="DNA_repair_prot_XRCC4"/>
</dbReference>
<evidence type="ECO:0000256" key="1">
    <source>
        <dbReference type="SAM" id="Coils"/>
    </source>
</evidence>
<dbReference type="AlphaFoldDB" id="A0A6P3DLL6"/>
<evidence type="ECO:0000259" key="3">
    <source>
        <dbReference type="Pfam" id="PF21924"/>
    </source>
</evidence>
<feature type="domain" description="XRCC4 coiled-coil" evidence="3">
    <location>
        <begin position="110"/>
        <end position="181"/>
    </location>
</feature>